<comment type="similarity">
    <text evidence="8">Belongs to the glycosyltransferase 2 family. GtrB subfamily.</text>
</comment>
<sequence>MKVSIIIPCYNEEEVISLAYQRIYKVMERISYQYEIVLVNDGSKDNTYNILKEISSKNDTVKVINLSRNFGHQPAVTAGIELCSGDIAIIMDADMQDPPELIPDMIDVYLKEEANVVYAVRESRKGESFFKKVTAKLFYRFLNSVSEIKLPLDTGDFRLIDRSVIEEFKKLKEKKTYIRGLITWVGYKQVPFYYKRDQRLAGETKYPLSKMLKFASNGIMSFTKKPLEIAIGLGTLNIIVGIILSVYVFISHFSNSITTVPGWASLMIVVIFFSGIQLLSLGFIGIYLGRVFDEVKDRPDYIISEKINF</sequence>
<dbReference type="Proteomes" id="UP000323824">
    <property type="component" value="Chromosome"/>
</dbReference>
<keyword evidence="12" id="KW-1185">Reference proteome</keyword>
<keyword evidence="5 9" id="KW-0812">Transmembrane</keyword>
<evidence type="ECO:0000256" key="1">
    <source>
        <dbReference type="ARBA" id="ARBA00004651"/>
    </source>
</evidence>
<evidence type="ECO:0000313" key="11">
    <source>
        <dbReference type="EMBL" id="QEN05690.1"/>
    </source>
</evidence>
<dbReference type="InterPro" id="IPR029044">
    <property type="entry name" value="Nucleotide-diphossugar_trans"/>
</dbReference>
<name>A0A5C1QF28_9SPIO</name>
<organism evidence="11 12">
    <name type="scientific">Thiospirochaeta perfilievii</name>
    <dbReference type="NCBI Taxonomy" id="252967"/>
    <lineage>
        <taxon>Bacteria</taxon>
        <taxon>Pseudomonadati</taxon>
        <taxon>Spirochaetota</taxon>
        <taxon>Spirochaetia</taxon>
        <taxon>Spirochaetales</taxon>
        <taxon>Spirochaetaceae</taxon>
        <taxon>Thiospirochaeta</taxon>
    </lineage>
</organism>
<keyword evidence="2" id="KW-1003">Cell membrane</keyword>
<gene>
    <name evidence="11" type="ORF">EW093_13540</name>
</gene>
<evidence type="ECO:0000256" key="7">
    <source>
        <dbReference type="ARBA" id="ARBA00023136"/>
    </source>
</evidence>
<feature type="transmembrane region" description="Helical" evidence="9">
    <location>
        <begin position="262"/>
        <end position="288"/>
    </location>
</feature>
<dbReference type="GO" id="GO:0005886">
    <property type="term" value="C:plasma membrane"/>
    <property type="evidence" value="ECO:0007669"/>
    <property type="project" value="UniProtKB-SubCell"/>
</dbReference>
<dbReference type="SUPFAM" id="SSF53448">
    <property type="entry name" value="Nucleotide-diphospho-sugar transferases"/>
    <property type="match status" value="1"/>
</dbReference>
<reference evidence="11 12" key="1">
    <citation type="submission" date="2019-02" db="EMBL/GenBank/DDBJ databases">
        <authorList>
            <person name="Fomenkov A."/>
            <person name="Dubinina G."/>
            <person name="Grabovich M."/>
            <person name="Vincze T."/>
            <person name="Roberts R.J."/>
        </authorList>
    </citation>
    <scope>NUCLEOTIDE SEQUENCE [LARGE SCALE GENOMIC DNA]</scope>
    <source>
        <strain evidence="11 12">P</strain>
    </source>
</reference>
<dbReference type="RefSeq" id="WP_149568924.1">
    <property type="nucleotide sequence ID" value="NZ_CP035807.1"/>
</dbReference>
<evidence type="ECO:0000256" key="4">
    <source>
        <dbReference type="ARBA" id="ARBA00022679"/>
    </source>
</evidence>
<dbReference type="FunFam" id="3.90.550.10:FF:000079">
    <property type="entry name" value="Probable glycosyl transferase"/>
    <property type="match status" value="1"/>
</dbReference>
<evidence type="ECO:0000259" key="10">
    <source>
        <dbReference type="Pfam" id="PF00535"/>
    </source>
</evidence>
<feature type="domain" description="Glycosyltransferase 2-like" evidence="10">
    <location>
        <begin position="4"/>
        <end position="167"/>
    </location>
</feature>
<dbReference type="OrthoDB" id="9807778at2"/>
<evidence type="ECO:0000256" key="3">
    <source>
        <dbReference type="ARBA" id="ARBA00022676"/>
    </source>
</evidence>
<evidence type="ECO:0000256" key="8">
    <source>
        <dbReference type="ARBA" id="ARBA00038152"/>
    </source>
</evidence>
<evidence type="ECO:0000256" key="5">
    <source>
        <dbReference type="ARBA" id="ARBA00022692"/>
    </source>
</evidence>
<accession>A0A5C1QF28</accession>
<evidence type="ECO:0000256" key="2">
    <source>
        <dbReference type="ARBA" id="ARBA00022475"/>
    </source>
</evidence>
<keyword evidence="7 9" id="KW-0472">Membrane</keyword>
<protein>
    <submittedName>
        <fullName evidence="11">Glycosyltransferase</fullName>
    </submittedName>
</protein>
<keyword evidence="4 11" id="KW-0808">Transferase</keyword>
<evidence type="ECO:0000313" key="12">
    <source>
        <dbReference type="Proteomes" id="UP000323824"/>
    </source>
</evidence>
<dbReference type="GO" id="GO:0016757">
    <property type="term" value="F:glycosyltransferase activity"/>
    <property type="evidence" value="ECO:0007669"/>
    <property type="project" value="UniProtKB-KW"/>
</dbReference>
<keyword evidence="6 9" id="KW-1133">Transmembrane helix</keyword>
<dbReference type="AlphaFoldDB" id="A0A5C1QF28"/>
<proteinExistence type="inferred from homology"/>
<dbReference type="PANTHER" id="PTHR48090:SF1">
    <property type="entry name" value="PROPHAGE BACTOPRENOL GLUCOSYL TRANSFERASE HOMOLOG"/>
    <property type="match status" value="1"/>
</dbReference>
<dbReference type="InterPro" id="IPR001173">
    <property type="entry name" value="Glyco_trans_2-like"/>
</dbReference>
<dbReference type="PANTHER" id="PTHR48090">
    <property type="entry name" value="UNDECAPRENYL-PHOSPHATE 4-DEOXY-4-FORMAMIDO-L-ARABINOSE TRANSFERASE-RELATED"/>
    <property type="match status" value="1"/>
</dbReference>
<dbReference type="KEGG" id="sper:EW093_13540"/>
<dbReference type="CDD" id="cd04187">
    <property type="entry name" value="DPM1_like_bac"/>
    <property type="match status" value="1"/>
</dbReference>
<keyword evidence="3" id="KW-0328">Glycosyltransferase</keyword>
<comment type="subcellular location">
    <subcellularLocation>
        <location evidence="1">Cell membrane</location>
        <topology evidence="1">Multi-pass membrane protein</topology>
    </subcellularLocation>
</comment>
<dbReference type="Gene3D" id="3.90.550.10">
    <property type="entry name" value="Spore Coat Polysaccharide Biosynthesis Protein SpsA, Chain A"/>
    <property type="match status" value="1"/>
</dbReference>
<reference evidence="11 12" key="2">
    <citation type="submission" date="2019-09" db="EMBL/GenBank/DDBJ databases">
        <title>Complete Genome Sequence and Methylome Analysis of free living Spirochaetas.</title>
        <authorList>
            <person name="Leshcheva N."/>
            <person name="Mikheeva N."/>
        </authorList>
    </citation>
    <scope>NUCLEOTIDE SEQUENCE [LARGE SCALE GENOMIC DNA]</scope>
    <source>
        <strain evidence="11 12">P</strain>
    </source>
</reference>
<evidence type="ECO:0000256" key="9">
    <source>
        <dbReference type="SAM" id="Phobius"/>
    </source>
</evidence>
<dbReference type="InterPro" id="IPR050256">
    <property type="entry name" value="Glycosyltransferase_2"/>
</dbReference>
<feature type="transmembrane region" description="Helical" evidence="9">
    <location>
        <begin position="229"/>
        <end position="250"/>
    </location>
</feature>
<evidence type="ECO:0000256" key="6">
    <source>
        <dbReference type="ARBA" id="ARBA00022989"/>
    </source>
</evidence>
<dbReference type="EMBL" id="CP035807">
    <property type="protein sequence ID" value="QEN05690.1"/>
    <property type="molecule type" value="Genomic_DNA"/>
</dbReference>
<dbReference type="Pfam" id="PF00535">
    <property type="entry name" value="Glycos_transf_2"/>
    <property type="match status" value="1"/>
</dbReference>